<reference evidence="5 6" key="1">
    <citation type="submission" date="2017-09" db="EMBL/GenBank/DDBJ databases">
        <title>Depth-based differentiation of microbial function through sediment-hosted aquifers and enrichment of novel symbionts in the deep terrestrial subsurface.</title>
        <authorList>
            <person name="Probst A.J."/>
            <person name="Ladd B."/>
            <person name="Jarett J.K."/>
            <person name="Geller-Mcgrath D.E."/>
            <person name="Sieber C.M."/>
            <person name="Emerson J.B."/>
            <person name="Anantharaman K."/>
            <person name="Thomas B.C."/>
            <person name="Malmstrom R."/>
            <person name="Stieglmeier M."/>
            <person name="Klingl A."/>
            <person name="Woyke T."/>
            <person name="Ryan C.M."/>
            <person name="Banfield J.F."/>
        </authorList>
    </citation>
    <scope>NUCLEOTIDE SEQUENCE [LARGE SCALE GENOMIC DNA]</scope>
    <source>
        <strain evidence="5">CG10_big_fil_rev_8_21_14_0_10_51_16</strain>
    </source>
</reference>
<dbReference type="GO" id="GO:0006654">
    <property type="term" value="P:phosphatidic acid biosynthetic process"/>
    <property type="evidence" value="ECO:0007669"/>
    <property type="project" value="TreeGrafter"/>
</dbReference>
<proteinExistence type="predicted"/>
<dbReference type="PANTHER" id="PTHR10434">
    <property type="entry name" value="1-ACYL-SN-GLYCEROL-3-PHOSPHATE ACYLTRANSFERASE"/>
    <property type="match status" value="1"/>
</dbReference>
<dbReference type="EMBL" id="PCYI01000019">
    <property type="protein sequence ID" value="PIR44826.1"/>
    <property type="molecule type" value="Genomic_DNA"/>
</dbReference>
<keyword evidence="3" id="KW-1133">Transmembrane helix</keyword>
<dbReference type="SMART" id="SM00563">
    <property type="entry name" value="PlsC"/>
    <property type="match status" value="1"/>
</dbReference>
<evidence type="ECO:0000256" key="1">
    <source>
        <dbReference type="ARBA" id="ARBA00022679"/>
    </source>
</evidence>
<sequence>MLIYITELLQRLVWLPIRVLFFIFLHYRVSGVGNVLLLKRRKAGIIFASNHAWELDPIFIASALPFFSNVLPLFFVSLPASEYKHLGPWAFIAGGSIFKAWGAYPALIGQQDLSKTLAHHLRLLQKRKNVCIFPEGMLRRAALYPPPKPGVSYLAAEAGATIIPVRLRHSGPFSAGKFFTWRLSMSLTFGKPLALCDLIQEKTVYTLEDHRLVAHRLMEKIRDL</sequence>
<dbReference type="CDD" id="cd07989">
    <property type="entry name" value="LPLAT_AGPAT-like"/>
    <property type="match status" value="1"/>
</dbReference>
<dbReference type="GO" id="GO:0003841">
    <property type="term" value="F:1-acylglycerol-3-phosphate O-acyltransferase activity"/>
    <property type="evidence" value="ECO:0007669"/>
    <property type="project" value="TreeGrafter"/>
</dbReference>
<feature type="domain" description="Phospholipid/glycerol acyltransferase" evidence="4">
    <location>
        <begin position="45"/>
        <end position="170"/>
    </location>
</feature>
<feature type="transmembrane region" description="Helical" evidence="3">
    <location>
        <begin position="86"/>
        <end position="107"/>
    </location>
</feature>
<feature type="transmembrane region" description="Helical" evidence="3">
    <location>
        <begin position="58"/>
        <end position="80"/>
    </location>
</feature>
<keyword evidence="2" id="KW-0012">Acyltransferase</keyword>
<evidence type="ECO:0000259" key="4">
    <source>
        <dbReference type="SMART" id="SM00563"/>
    </source>
</evidence>
<keyword evidence="1" id="KW-0808">Transferase</keyword>
<protein>
    <recommendedName>
        <fullName evidence="4">Phospholipid/glycerol acyltransferase domain-containing protein</fullName>
    </recommendedName>
</protein>
<dbReference type="Pfam" id="PF01553">
    <property type="entry name" value="Acyltransferase"/>
    <property type="match status" value="1"/>
</dbReference>
<evidence type="ECO:0000313" key="6">
    <source>
        <dbReference type="Proteomes" id="UP000228767"/>
    </source>
</evidence>
<evidence type="ECO:0000313" key="5">
    <source>
        <dbReference type="EMBL" id="PIR44826.1"/>
    </source>
</evidence>
<organism evidence="5 6">
    <name type="scientific">Candidatus Vogelbacteria bacterium CG10_big_fil_rev_8_21_14_0_10_51_16</name>
    <dbReference type="NCBI Taxonomy" id="1975045"/>
    <lineage>
        <taxon>Bacteria</taxon>
        <taxon>Candidatus Vogeliibacteriota</taxon>
    </lineage>
</organism>
<keyword evidence="3" id="KW-0472">Membrane</keyword>
<dbReference type="SUPFAM" id="SSF69593">
    <property type="entry name" value="Glycerol-3-phosphate (1)-acyltransferase"/>
    <property type="match status" value="1"/>
</dbReference>
<feature type="transmembrane region" description="Helical" evidence="3">
    <location>
        <begin position="12"/>
        <end position="37"/>
    </location>
</feature>
<dbReference type="AlphaFoldDB" id="A0A2H0REL1"/>
<evidence type="ECO:0000256" key="3">
    <source>
        <dbReference type="SAM" id="Phobius"/>
    </source>
</evidence>
<name>A0A2H0REL1_9BACT</name>
<keyword evidence="3" id="KW-0812">Transmembrane</keyword>
<gene>
    <name evidence="5" type="ORF">COV10_03000</name>
</gene>
<evidence type="ECO:0000256" key="2">
    <source>
        <dbReference type="ARBA" id="ARBA00023315"/>
    </source>
</evidence>
<dbReference type="Proteomes" id="UP000228767">
    <property type="component" value="Unassembled WGS sequence"/>
</dbReference>
<accession>A0A2H0REL1</accession>
<dbReference type="InterPro" id="IPR002123">
    <property type="entry name" value="Plipid/glycerol_acylTrfase"/>
</dbReference>
<dbReference type="PANTHER" id="PTHR10434:SF11">
    <property type="entry name" value="1-ACYL-SN-GLYCEROL-3-PHOSPHATE ACYLTRANSFERASE"/>
    <property type="match status" value="1"/>
</dbReference>
<comment type="caution">
    <text evidence="5">The sequence shown here is derived from an EMBL/GenBank/DDBJ whole genome shotgun (WGS) entry which is preliminary data.</text>
</comment>